<reference evidence="1" key="1">
    <citation type="submission" date="2021-06" db="EMBL/GenBank/DDBJ databases">
        <authorList>
            <person name="Kallberg Y."/>
            <person name="Tangrot J."/>
            <person name="Rosling A."/>
        </authorList>
    </citation>
    <scope>NUCLEOTIDE SEQUENCE</scope>
    <source>
        <strain evidence="1">IA702</strain>
    </source>
</reference>
<organism evidence="1 2">
    <name type="scientific">Paraglomus occultum</name>
    <dbReference type="NCBI Taxonomy" id="144539"/>
    <lineage>
        <taxon>Eukaryota</taxon>
        <taxon>Fungi</taxon>
        <taxon>Fungi incertae sedis</taxon>
        <taxon>Mucoromycota</taxon>
        <taxon>Glomeromycotina</taxon>
        <taxon>Glomeromycetes</taxon>
        <taxon>Paraglomerales</taxon>
        <taxon>Paraglomeraceae</taxon>
        <taxon>Paraglomus</taxon>
    </lineage>
</organism>
<protein>
    <submittedName>
        <fullName evidence="1">321_t:CDS:1</fullName>
    </submittedName>
</protein>
<evidence type="ECO:0000313" key="2">
    <source>
        <dbReference type="Proteomes" id="UP000789572"/>
    </source>
</evidence>
<sequence>MLTTTGLSLATRKNIRDEFQNKIPELQKTLNKLTGSDYEFHVDFATLHDESARANSAQAQWYKSSMGQIAYQYFESLVGNIKRVAENDDLVRSDFIKVTSKREIHLVNDSEISGDNDLEIVDGVIYIKVRPGHLGYNASVGYYILNYVKADDEVLPLRTKINIRDGWELKVPGVKKTLKKVLGEDYDFVVNFDEIYTQAIKERPDYLDWFSSSLGDIVYGYFDSLKGYIERYAEKDELVRNELLKLTTTRKIHLVYDSDLETNELLEVKDDAFWIKTRPKDFGSSTSIGYYLVDRVKDPDSALPLRTKVDVRDEWELKVPALKKRLKSSLGEDYGFEVDLDEIYSQIIKANKSQHDWYTRSLGSITCSYFDSLVSNIEKTASDDLARNEFLEATSSRTFHLVLDTEVASYNDVEIENGDLYIKVEPKNFGYNVYVGSEISKKIKAPGSAFPLETKLNVRNEWELKIPALKKKLKEAVGEDYEFVVNFEELLNVGIAKNDSDASWLKRSLGEIVYQYYGALIENVVKVAKDDDLVREGFLEVTGEKKIHLVYDSDCENNCDLQVVNDAIYIKVKPGSLGRDSYYVGHNIVDIL</sequence>
<dbReference type="Proteomes" id="UP000789572">
    <property type="component" value="Unassembled WGS sequence"/>
</dbReference>
<dbReference type="AlphaFoldDB" id="A0A9N9G7C4"/>
<accession>A0A9N9G7C4</accession>
<keyword evidence="2" id="KW-1185">Reference proteome</keyword>
<dbReference type="OrthoDB" id="2364174at2759"/>
<comment type="caution">
    <text evidence="1">The sequence shown here is derived from an EMBL/GenBank/DDBJ whole genome shotgun (WGS) entry which is preliminary data.</text>
</comment>
<evidence type="ECO:0000313" key="1">
    <source>
        <dbReference type="EMBL" id="CAG8582170.1"/>
    </source>
</evidence>
<name>A0A9N9G7C4_9GLOM</name>
<proteinExistence type="predicted"/>
<dbReference type="EMBL" id="CAJVPJ010001231">
    <property type="protein sequence ID" value="CAG8582170.1"/>
    <property type="molecule type" value="Genomic_DNA"/>
</dbReference>
<gene>
    <name evidence="1" type="ORF">POCULU_LOCUS6545</name>
</gene>